<gene>
    <name evidence="2" type="ORF">NDU88_008330</name>
</gene>
<sequence length="179" mass="19248">MKGVKGLKIPFQGAKLDPSFITVMLGVSFNYSGSVAGWGEREGRCSCQPLGPRAHRALNHTCLSPTGAFRWQQAKPSQIMGGTFSYTPPASASTRQPPHQAPMGPRRMGLCEPPRAVRSRDRNMARTAAGGKGAALKWARPRRSAACTRGIQRHCFPGGTHRSPLAVTLYRSGCSSSPM</sequence>
<comment type="caution">
    <text evidence="2">The sequence shown here is derived from an EMBL/GenBank/DDBJ whole genome shotgun (WGS) entry which is preliminary data.</text>
</comment>
<dbReference type="AlphaFoldDB" id="A0AAV7P4R7"/>
<evidence type="ECO:0000256" key="1">
    <source>
        <dbReference type="SAM" id="MobiDB-lite"/>
    </source>
</evidence>
<proteinExistence type="predicted"/>
<feature type="compositionally biased region" description="Polar residues" evidence="1">
    <location>
        <begin position="88"/>
        <end position="97"/>
    </location>
</feature>
<keyword evidence="3" id="KW-1185">Reference proteome</keyword>
<reference evidence="2" key="1">
    <citation type="journal article" date="2022" name="bioRxiv">
        <title>Sequencing and chromosome-scale assembly of the giantPleurodeles waltlgenome.</title>
        <authorList>
            <person name="Brown T."/>
            <person name="Elewa A."/>
            <person name="Iarovenko S."/>
            <person name="Subramanian E."/>
            <person name="Araus A.J."/>
            <person name="Petzold A."/>
            <person name="Susuki M."/>
            <person name="Suzuki K.-i.T."/>
            <person name="Hayashi T."/>
            <person name="Toyoda A."/>
            <person name="Oliveira C."/>
            <person name="Osipova E."/>
            <person name="Leigh N.D."/>
            <person name="Simon A."/>
            <person name="Yun M.H."/>
        </authorList>
    </citation>
    <scope>NUCLEOTIDE SEQUENCE</scope>
    <source>
        <strain evidence="2">20211129_DDA</strain>
        <tissue evidence="2">Liver</tissue>
    </source>
</reference>
<name>A0AAV7P4R7_PLEWA</name>
<dbReference type="EMBL" id="JANPWB010000012">
    <property type="protein sequence ID" value="KAJ1120155.1"/>
    <property type="molecule type" value="Genomic_DNA"/>
</dbReference>
<protein>
    <submittedName>
        <fullName evidence="2">Uncharacterized protein</fullName>
    </submittedName>
</protein>
<evidence type="ECO:0000313" key="3">
    <source>
        <dbReference type="Proteomes" id="UP001066276"/>
    </source>
</evidence>
<organism evidence="2 3">
    <name type="scientific">Pleurodeles waltl</name>
    <name type="common">Iberian ribbed newt</name>
    <dbReference type="NCBI Taxonomy" id="8319"/>
    <lineage>
        <taxon>Eukaryota</taxon>
        <taxon>Metazoa</taxon>
        <taxon>Chordata</taxon>
        <taxon>Craniata</taxon>
        <taxon>Vertebrata</taxon>
        <taxon>Euteleostomi</taxon>
        <taxon>Amphibia</taxon>
        <taxon>Batrachia</taxon>
        <taxon>Caudata</taxon>
        <taxon>Salamandroidea</taxon>
        <taxon>Salamandridae</taxon>
        <taxon>Pleurodelinae</taxon>
        <taxon>Pleurodeles</taxon>
    </lineage>
</organism>
<feature type="region of interest" description="Disordered" evidence="1">
    <location>
        <begin position="88"/>
        <end position="112"/>
    </location>
</feature>
<evidence type="ECO:0000313" key="2">
    <source>
        <dbReference type="EMBL" id="KAJ1120155.1"/>
    </source>
</evidence>
<dbReference type="Proteomes" id="UP001066276">
    <property type="component" value="Chromosome 8"/>
</dbReference>
<accession>A0AAV7P4R7</accession>